<evidence type="ECO:0000256" key="1">
    <source>
        <dbReference type="SAM" id="MobiDB-lite"/>
    </source>
</evidence>
<dbReference type="AlphaFoldDB" id="A0A4P6P1Y2"/>
<reference evidence="3 4" key="1">
    <citation type="submission" date="2018-12" db="EMBL/GenBank/DDBJ databases">
        <title>Complete genome of Litorilituus sediminis.</title>
        <authorList>
            <person name="Liu A."/>
            <person name="Rong J."/>
        </authorList>
    </citation>
    <scope>NUCLEOTIDE SEQUENCE [LARGE SCALE GENOMIC DNA]</scope>
    <source>
        <strain evidence="3 4">JCM 17549</strain>
    </source>
</reference>
<dbReference type="InterPro" id="IPR038610">
    <property type="entry name" value="FliK-like_C_sf"/>
</dbReference>
<feature type="region of interest" description="Disordered" evidence="1">
    <location>
        <begin position="453"/>
        <end position="515"/>
    </location>
</feature>
<evidence type="ECO:0000259" key="2">
    <source>
        <dbReference type="Pfam" id="PF02120"/>
    </source>
</evidence>
<feature type="domain" description="Flagellar hook-length control protein-like C-terminal" evidence="2">
    <location>
        <begin position="581"/>
        <end position="659"/>
    </location>
</feature>
<dbReference type="EMBL" id="CP034759">
    <property type="protein sequence ID" value="QBG35201.1"/>
    <property type="molecule type" value="Genomic_DNA"/>
</dbReference>
<feature type="region of interest" description="Disordered" evidence="1">
    <location>
        <begin position="42"/>
        <end position="130"/>
    </location>
</feature>
<feature type="compositionally biased region" description="Basic and acidic residues" evidence="1">
    <location>
        <begin position="475"/>
        <end position="486"/>
    </location>
</feature>
<dbReference type="Pfam" id="PF02120">
    <property type="entry name" value="Flg_hook"/>
    <property type="match status" value="1"/>
</dbReference>
<dbReference type="PANTHER" id="PTHR37533:SF2">
    <property type="entry name" value="FLAGELLAR HOOK-LENGTH CONTROL PROTEIN"/>
    <property type="match status" value="1"/>
</dbReference>
<keyword evidence="4" id="KW-1185">Reference proteome</keyword>
<proteinExistence type="predicted"/>
<feature type="compositionally biased region" description="Polar residues" evidence="1">
    <location>
        <begin position="71"/>
        <end position="102"/>
    </location>
</feature>
<protein>
    <recommendedName>
        <fullName evidence="2">Flagellar hook-length control protein-like C-terminal domain-containing protein</fullName>
    </recommendedName>
</protein>
<feature type="region of interest" description="Disordered" evidence="1">
    <location>
        <begin position="325"/>
        <end position="349"/>
    </location>
</feature>
<feature type="compositionally biased region" description="Basic and acidic residues" evidence="1">
    <location>
        <begin position="42"/>
        <end position="68"/>
    </location>
</feature>
<dbReference type="Proteomes" id="UP000290244">
    <property type="component" value="Chromosome"/>
</dbReference>
<feature type="compositionally biased region" description="Basic and acidic residues" evidence="1">
    <location>
        <begin position="103"/>
        <end position="113"/>
    </location>
</feature>
<feature type="compositionally biased region" description="Low complexity" evidence="1">
    <location>
        <begin position="453"/>
        <end position="470"/>
    </location>
</feature>
<organism evidence="3 4">
    <name type="scientific">Litorilituus sediminis</name>
    <dbReference type="NCBI Taxonomy" id="718192"/>
    <lineage>
        <taxon>Bacteria</taxon>
        <taxon>Pseudomonadati</taxon>
        <taxon>Pseudomonadota</taxon>
        <taxon>Gammaproteobacteria</taxon>
        <taxon>Alteromonadales</taxon>
        <taxon>Colwelliaceae</taxon>
        <taxon>Litorilituus</taxon>
    </lineage>
</organism>
<dbReference type="InterPro" id="IPR052563">
    <property type="entry name" value="FliK"/>
</dbReference>
<feature type="compositionally biased region" description="Polar residues" evidence="1">
    <location>
        <begin position="336"/>
        <end position="347"/>
    </location>
</feature>
<feature type="compositionally biased region" description="Polar residues" evidence="1">
    <location>
        <begin position="488"/>
        <end position="514"/>
    </location>
</feature>
<dbReference type="KEGG" id="lsd:EMK97_05445"/>
<dbReference type="CDD" id="cd17470">
    <property type="entry name" value="T3SS_Flik_C"/>
    <property type="match status" value="1"/>
</dbReference>
<evidence type="ECO:0000313" key="3">
    <source>
        <dbReference type="EMBL" id="QBG35201.1"/>
    </source>
</evidence>
<dbReference type="OrthoDB" id="1792985at2"/>
<name>A0A4P6P1Y2_9GAMM</name>
<dbReference type="RefSeq" id="WP_130600145.1">
    <property type="nucleotide sequence ID" value="NZ_CP034759.1"/>
</dbReference>
<feature type="compositionally biased region" description="Polar residues" evidence="1">
    <location>
        <begin position="114"/>
        <end position="130"/>
    </location>
</feature>
<dbReference type="InterPro" id="IPR021136">
    <property type="entry name" value="Flagellar_hook_control-like_C"/>
</dbReference>
<accession>A0A4P6P1Y2</accession>
<gene>
    <name evidence="3" type="ORF">EMK97_05445</name>
</gene>
<sequence>MQQMNILSAITTQDTEINNKNFDAQQESSTENSIFSSLVDKEVAKSRNGDKQDVLLNERKIVAHDTDKNVAASNDSSAEQDGKISSSADNEQANGDSNNSQESADKNQSDAETKLTSAETQSKAGQADKTLTQSEEFISLLYQSDQALNPSANKQESHRVNVQSQVVKEAVPTQQSSDNDMLVKTQSKTEHTLKEFIESLPSKSVVKDSSASVTDKEVLAQSLKNQQLTPEALAAKQQVASEQKVNATAKSSTTEVKPQLQQELPDSKVKSLQAEIKAALAGGEEKVATEQGRNAQLLDESAKVSKHSKSEVVIDKVIQQSGKVDAVTSADDGQESKQLVSGSQSVVEESDVLEQAATKATLSADKSLNGQDKEAVAISMAKPSDKESKATDTATTGHVKVTQKAGEVTEQDYSATKTPPIIKPEENKAVAMANTPANETNPANQNRVINSRTESALQTSQQQSEQLNQDDNAELESKAKEKEAELQVKQTPNVNEKNVSGNTKNEANVTQSPSHARAMAEPLNYNSVSSQVSQAMQAAESLVHNVAGDVAHIQKNNVALQQETISIFRKDFANAVKDKVMLVISQKLQQFEISLDPPEFGNMQVRVNLQAEQASVNFVVQNQQAKDALEQNMHKLRDMLSEQGVDVGGANVEQQNSQGSDEEQNLAGEGNARGRLAQDDVEASEHVLSAGLFNSSATGVDYFV</sequence>
<dbReference type="Gene3D" id="3.30.750.140">
    <property type="match status" value="1"/>
</dbReference>
<evidence type="ECO:0000313" key="4">
    <source>
        <dbReference type="Proteomes" id="UP000290244"/>
    </source>
</evidence>
<dbReference type="PANTHER" id="PTHR37533">
    <property type="entry name" value="FLAGELLAR HOOK-LENGTH CONTROL PROTEIN"/>
    <property type="match status" value="1"/>
</dbReference>